<accession>A0A6A2YMI3</accession>
<dbReference type="AlphaFoldDB" id="A0A6A2YMI3"/>
<gene>
    <name evidence="2" type="ORF">F3Y22_tig00111378pilonHSYRG00031</name>
</gene>
<dbReference type="Proteomes" id="UP000436088">
    <property type="component" value="Unassembled WGS sequence"/>
</dbReference>
<evidence type="ECO:0000313" key="2">
    <source>
        <dbReference type="EMBL" id="KAE8680564.1"/>
    </source>
</evidence>
<evidence type="ECO:0000256" key="1">
    <source>
        <dbReference type="SAM" id="MobiDB-lite"/>
    </source>
</evidence>
<keyword evidence="3" id="KW-1185">Reference proteome</keyword>
<feature type="region of interest" description="Disordered" evidence="1">
    <location>
        <begin position="71"/>
        <end position="106"/>
    </location>
</feature>
<protein>
    <submittedName>
        <fullName evidence="2">Glutaredoxin family protein</fullName>
    </submittedName>
</protein>
<dbReference type="PANTHER" id="PTHR34120:SF2">
    <property type="entry name" value="OS01G0860900 PROTEIN"/>
    <property type="match status" value="1"/>
</dbReference>
<organism evidence="2 3">
    <name type="scientific">Hibiscus syriacus</name>
    <name type="common">Rose of Sharon</name>
    <dbReference type="NCBI Taxonomy" id="106335"/>
    <lineage>
        <taxon>Eukaryota</taxon>
        <taxon>Viridiplantae</taxon>
        <taxon>Streptophyta</taxon>
        <taxon>Embryophyta</taxon>
        <taxon>Tracheophyta</taxon>
        <taxon>Spermatophyta</taxon>
        <taxon>Magnoliopsida</taxon>
        <taxon>eudicotyledons</taxon>
        <taxon>Gunneridae</taxon>
        <taxon>Pentapetalae</taxon>
        <taxon>rosids</taxon>
        <taxon>malvids</taxon>
        <taxon>Malvales</taxon>
        <taxon>Malvaceae</taxon>
        <taxon>Malvoideae</taxon>
        <taxon>Hibiscus</taxon>
    </lineage>
</organism>
<feature type="region of interest" description="Disordered" evidence="1">
    <location>
        <begin position="122"/>
        <end position="195"/>
    </location>
</feature>
<proteinExistence type="predicted"/>
<feature type="compositionally biased region" description="Low complexity" evidence="1">
    <location>
        <begin position="76"/>
        <end position="92"/>
    </location>
</feature>
<reference evidence="2" key="1">
    <citation type="submission" date="2019-09" db="EMBL/GenBank/DDBJ databases">
        <title>Draft genome information of white flower Hibiscus syriacus.</title>
        <authorList>
            <person name="Kim Y.-M."/>
        </authorList>
    </citation>
    <scope>NUCLEOTIDE SEQUENCE [LARGE SCALE GENOMIC DNA]</scope>
    <source>
        <strain evidence="2">YM2019G1</strain>
    </source>
</reference>
<sequence length="195" mass="21414">MSQGNLETFVSACAGGSCDNKIVCETLVTTEEQLHTAEESVDVEIPPESFRLSKDAEFHWFDGNAFYQRKESHKGNSASNSTNLNPNLNSDSKSNSQRFPMRTSKASIIGLPKPIKSCFVQTKNRKNTKPGNNRAPESHTVAVQPSPPRNIDIRSRLPPNYRDAKSMEPGITETAPVGLGGMKRLASGRRSEPLI</sequence>
<dbReference type="EMBL" id="VEPZ02001323">
    <property type="protein sequence ID" value="KAE8680564.1"/>
    <property type="molecule type" value="Genomic_DNA"/>
</dbReference>
<name>A0A6A2YMI3_HIBSY</name>
<comment type="caution">
    <text evidence="2">The sequence shown here is derived from an EMBL/GenBank/DDBJ whole genome shotgun (WGS) entry which is preliminary data.</text>
</comment>
<dbReference type="PANTHER" id="PTHR34120">
    <property type="entry name" value="EXPRESSED PROTEIN"/>
    <property type="match status" value="1"/>
</dbReference>
<evidence type="ECO:0000313" key="3">
    <source>
        <dbReference type="Proteomes" id="UP000436088"/>
    </source>
</evidence>